<reference evidence="3" key="2">
    <citation type="submission" date="2016-10" db="EMBL/GenBank/DDBJ databases">
        <authorList>
            <person name="Varghese N."/>
            <person name="Submissions S."/>
        </authorList>
    </citation>
    <scope>NUCLEOTIDE SEQUENCE [LARGE SCALE GENOMIC DNA]</scope>
    <source>
        <strain evidence="3">DSM 17908</strain>
    </source>
</reference>
<accession>A0A1I3SBB6</accession>
<dbReference type="Proteomes" id="UP000224607">
    <property type="component" value="Unassembled WGS sequence"/>
</dbReference>
<proteinExistence type="predicted"/>
<dbReference type="Proteomes" id="UP000198919">
    <property type="component" value="Unassembled WGS sequence"/>
</dbReference>
<reference evidence="2" key="1">
    <citation type="submission" date="2016-10" db="EMBL/GenBank/DDBJ databases">
        <authorList>
            <person name="de Groot N.N."/>
        </authorList>
    </citation>
    <scope>NUCLEOTIDE SEQUENCE [LARGE SCALE GENOMIC DNA]</scope>
    <source>
        <strain evidence="2">DSM 17908</strain>
    </source>
</reference>
<gene>
    <name evidence="2" type="ORF">SAMN05421680_11151</name>
    <name evidence="1" type="ORF">Xmau_03030</name>
</gene>
<evidence type="ECO:0000313" key="3">
    <source>
        <dbReference type="Proteomes" id="UP000198919"/>
    </source>
</evidence>
<dbReference type="AlphaFoldDB" id="A0A1I3SBB6"/>
<reference evidence="1 4" key="3">
    <citation type="journal article" date="2017" name="Nat. Microbiol.">
        <title>Natural product diversity associated with the nematode symbionts Photorhabdus and Xenorhabdus.</title>
        <authorList>
            <person name="Tobias N.J."/>
            <person name="Wolff H."/>
            <person name="Djahanschiri B."/>
            <person name="Grundmann F."/>
            <person name="Kronenwerth M."/>
            <person name="Shi Y.M."/>
            <person name="Simonyi S."/>
            <person name="Grun P."/>
            <person name="Shapiro-Ilan D."/>
            <person name="Pidot S.J."/>
            <person name="Stinear T.P."/>
            <person name="Ebersberger I."/>
            <person name="Bode H.B."/>
        </authorList>
    </citation>
    <scope>NUCLEOTIDE SEQUENCE [LARGE SCALE GENOMIC DNA]</scope>
    <source>
        <strain evidence="1 4">DSM 17908</strain>
    </source>
</reference>
<dbReference type="EMBL" id="FORG01000011">
    <property type="protein sequence ID" value="SFJ56094.1"/>
    <property type="molecule type" value="Genomic_DNA"/>
</dbReference>
<keyword evidence="4" id="KW-1185">Reference proteome</keyword>
<organism evidence="2 3">
    <name type="scientific">Xenorhabdus mauleonii</name>
    <dbReference type="NCBI Taxonomy" id="351675"/>
    <lineage>
        <taxon>Bacteria</taxon>
        <taxon>Pseudomonadati</taxon>
        <taxon>Pseudomonadota</taxon>
        <taxon>Gammaproteobacteria</taxon>
        <taxon>Enterobacterales</taxon>
        <taxon>Morganellaceae</taxon>
        <taxon>Xenorhabdus</taxon>
    </lineage>
</organism>
<evidence type="ECO:0000313" key="1">
    <source>
        <dbReference type="EMBL" id="PHM39125.1"/>
    </source>
</evidence>
<protein>
    <submittedName>
        <fullName evidence="2">Uncharacterized protein</fullName>
    </submittedName>
</protein>
<sequence>MPIREVALVIIEARYKNAGYAVSNPVRFSHAGANLGSLGTRVCMLVLASEVWFPKDFERDPVCVAEYHYAYALGKHIIVDKHRLLLC</sequence>
<name>A0A1I3SBB6_9GAMM</name>
<dbReference type="EMBL" id="NITY01000012">
    <property type="protein sequence ID" value="PHM39125.1"/>
    <property type="molecule type" value="Genomic_DNA"/>
</dbReference>
<evidence type="ECO:0000313" key="2">
    <source>
        <dbReference type="EMBL" id="SFJ56094.1"/>
    </source>
</evidence>
<evidence type="ECO:0000313" key="4">
    <source>
        <dbReference type="Proteomes" id="UP000224607"/>
    </source>
</evidence>
<dbReference type="STRING" id="351675.SAMN05421680_11151"/>